<keyword evidence="3" id="KW-1185">Reference proteome</keyword>
<dbReference type="InterPro" id="IPR000073">
    <property type="entry name" value="AB_hydrolase_1"/>
</dbReference>
<dbReference type="RefSeq" id="WP_167231274.1">
    <property type="nucleotide sequence ID" value="NZ_JAAQPH010000036.1"/>
</dbReference>
<gene>
    <name evidence="2" type="ORF">HBA54_26995</name>
</gene>
<evidence type="ECO:0000259" key="1">
    <source>
        <dbReference type="Pfam" id="PF12697"/>
    </source>
</evidence>
<dbReference type="Proteomes" id="UP000761264">
    <property type="component" value="Unassembled WGS sequence"/>
</dbReference>
<dbReference type="InterPro" id="IPR029058">
    <property type="entry name" value="AB_hydrolase_fold"/>
</dbReference>
<organism evidence="2 3">
    <name type="scientific">Pelagibius litoralis</name>
    <dbReference type="NCBI Taxonomy" id="374515"/>
    <lineage>
        <taxon>Bacteria</taxon>
        <taxon>Pseudomonadati</taxon>
        <taxon>Pseudomonadota</taxon>
        <taxon>Alphaproteobacteria</taxon>
        <taxon>Rhodospirillales</taxon>
        <taxon>Rhodovibrionaceae</taxon>
        <taxon>Pelagibius</taxon>
    </lineage>
</organism>
<evidence type="ECO:0000313" key="3">
    <source>
        <dbReference type="Proteomes" id="UP000761264"/>
    </source>
</evidence>
<keyword evidence="2" id="KW-0378">Hydrolase</keyword>
<name>A0A967F3C8_9PROT</name>
<feature type="domain" description="AB hydrolase-1" evidence="1">
    <location>
        <begin position="30"/>
        <end position="249"/>
    </location>
</feature>
<comment type="caution">
    <text evidence="2">The sequence shown here is derived from an EMBL/GenBank/DDBJ whole genome shotgun (WGS) entry which is preliminary data.</text>
</comment>
<dbReference type="GO" id="GO:0016787">
    <property type="term" value="F:hydrolase activity"/>
    <property type="evidence" value="ECO:0007669"/>
    <property type="project" value="UniProtKB-KW"/>
</dbReference>
<reference evidence="2" key="1">
    <citation type="submission" date="2020-03" db="EMBL/GenBank/DDBJ databases">
        <title>Genome of Pelagibius litoralis DSM 21314T.</title>
        <authorList>
            <person name="Wang G."/>
        </authorList>
    </citation>
    <scope>NUCLEOTIDE SEQUENCE</scope>
    <source>
        <strain evidence="2">DSM 21314</strain>
    </source>
</reference>
<proteinExistence type="predicted"/>
<accession>A0A967F3C8</accession>
<dbReference type="EMBL" id="JAAQPH010000036">
    <property type="protein sequence ID" value="NIA72244.1"/>
    <property type="molecule type" value="Genomic_DNA"/>
</dbReference>
<protein>
    <submittedName>
        <fullName evidence="2">Alpha/beta hydrolase</fullName>
    </submittedName>
</protein>
<dbReference type="InterPro" id="IPR050266">
    <property type="entry name" value="AB_hydrolase_sf"/>
</dbReference>
<dbReference type="PANTHER" id="PTHR43798">
    <property type="entry name" value="MONOACYLGLYCEROL LIPASE"/>
    <property type="match status" value="1"/>
</dbReference>
<dbReference type="Gene3D" id="3.40.50.1820">
    <property type="entry name" value="alpha/beta hydrolase"/>
    <property type="match status" value="1"/>
</dbReference>
<dbReference type="AlphaFoldDB" id="A0A967F3C8"/>
<sequence>MAEDFVLEAAGLSLAARRLQPAGCANGPTLVFLHEALGSIGQWKAFPEDLAAACALPALIYERQGHGGSTPLTLPRDNAYLRHEAEIVLPAVLAAAGITRPILLGHSDGATIALLFAAAFPDRTAACIALAPHVMVEGVTLAGIRAADTEPAAREIRKRLARYHGGKTDSLWRGWAETWLRPGFDGCELRAELPGITAPVLVVQGADDAYGSPAQVEVIAESVAGPVETHLLPACGHAPHLEQAQQTVETIQAFLKPPG</sequence>
<dbReference type="Pfam" id="PF12697">
    <property type="entry name" value="Abhydrolase_6"/>
    <property type="match status" value="1"/>
</dbReference>
<dbReference type="SUPFAM" id="SSF53474">
    <property type="entry name" value="alpha/beta-Hydrolases"/>
    <property type="match status" value="1"/>
</dbReference>
<evidence type="ECO:0000313" key="2">
    <source>
        <dbReference type="EMBL" id="NIA72244.1"/>
    </source>
</evidence>